<evidence type="ECO:0000256" key="2">
    <source>
        <dbReference type="ARBA" id="ARBA00022833"/>
    </source>
</evidence>
<dbReference type="InterPro" id="IPR043593">
    <property type="entry name" value="ASAP"/>
</dbReference>
<feature type="region of interest" description="Disordered" evidence="5">
    <location>
        <begin position="280"/>
        <end position="306"/>
    </location>
</feature>
<feature type="compositionally biased region" description="Pro residues" evidence="5">
    <location>
        <begin position="844"/>
        <end position="864"/>
    </location>
</feature>
<dbReference type="Pfam" id="PF16746">
    <property type="entry name" value="BAR_3"/>
    <property type="match status" value="1"/>
</dbReference>
<feature type="compositionally biased region" description="Polar residues" evidence="5">
    <location>
        <begin position="965"/>
        <end position="974"/>
    </location>
</feature>
<feature type="compositionally biased region" description="Low complexity" evidence="5">
    <location>
        <begin position="940"/>
        <end position="955"/>
    </location>
</feature>
<dbReference type="AlphaFoldDB" id="A0A267EK63"/>
<feature type="domain" description="Arf-GAP" evidence="7">
    <location>
        <begin position="438"/>
        <end position="570"/>
    </location>
</feature>
<dbReference type="PANTHER" id="PTHR45854:SF3">
    <property type="entry name" value="ARFGAP WITH SH3 DOMAIN, ANK REPEAT AND PH DOMAIN-CONTAINING PROTEIN"/>
    <property type="match status" value="1"/>
</dbReference>
<dbReference type="GO" id="GO:0008270">
    <property type="term" value="F:zinc ion binding"/>
    <property type="evidence" value="ECO:0007669"/>
    <property type="project" value="UniProtKB-KW"/>
</dbReference>
<dbReference type="Gene3D" id="1.20.1270.60">
    <property type="entry name" value="Arfaptin homology (AH) domain/BAR domain"/>
    <property type="match status" value="1"/>
</dbReference>
<dbReference type="Pfam" id="PF01412">
    <property type="entry name" value="ArfGap"/>
    <property type="match status" value="1"/>
</dbReference>
<feature type="coiled-coil region" evidence="4">
    <location>
        <begin position="238"/>
        <end position="272"/>
    </location>
</feature>
<organism evidence="8 9">
    <name type="scientific">Macrostomum lignano</name>
    <dbReference type="NCBI Taxonomy" id="282301"/>
    <lineage>
        <taxon>Eukaryota</taxon>
        <taxon>Metazoa</taxon>
        <taxon>Spiralia</taxon>
        <taxon>Lophotrochozoa</taxon>
        <taxon>Platyhelminthes</taxon>
        <taxon>Rhabditophora</taxon>
        <taxon>Macrostomorpha</taxon>
        <taxon>Macrostomida</taxon>
        <taxon>Macrostomidae</taxon>
        <taxon>Macrostomum</taxon>
    </lineage>
</organism>
<evidence type="ECO:0000259" key="7">
    <source>
        <dbReference type="PROSITE" id="PS50115"/>
    </source>
</evidence>
<dbReference type="EMBL" id="NIVC01001989">
    <property type="protein sequence ID" value="PAA61891.1"/>
    <property type="molecule type" value="Genomic_DNA"/>
</dbReference>
<comment type="caution">
    <text evidence="8">The sequence shown here is derived from an EMBL/GenBank/DDBJ whole genome shotgun (WGS) entry which is preliminary data.</text>
</comment>
<dbReference type="InterPro" id="IPR038508">
    <property type="entry name" value="ArfGAP_dom_sf"/>
</dbReference>
<keyword evidence="4" id="KW-0175">Coiled coil</keyword>
<feature type="domain" description="PH" evidence="6">
    <location>
        <begin position="303"/>
        <end position="401"/>
    </location>
</feature>
<evidence type="ECO:0000256" key="4">
    <source>
        <dbReference type="SAM" id="Coils"/>
    </source>
</evidence>
<feature type="region of interest" description="Disordered" evidence="5">
    <location>
        <begin position="830"/>
        <end position="974"/>
    </location>
</feature>
<evidence type="ECO:0000256" key="5">
    <source>
        <dbReference type="SAM" id="MobiDB-lite"/>
    </source>
</evidence>
<feature type="compositionally biased region" description="Basic and acidic residues" evidence="5">
    <location>
        <begin position="800"/>
        <end position="810"/>
    </location>
</feature>
<dbReference type="Pfam" id="PF00169">
    <property type="entry name" value="PH"/>
    <property type="match status" value="1"/>
</dbReference>
<dbReference type="InterPro" id="IPR001164">
    <property type="entry name" value="ArfGAP_dom"/>
</dbReference>
<feature type="compositionally biased region" description="Basic residues" evidence="5">
    <location>
        <begin position="918"/>
        <end position="930"/>
    </location>
</feature>
<feature type="compositionally biased region" description="Polar residues" evidence="5">
    <location>
        <begin position="284"/>
        <end position="299"/>
    </location>
</feature>
<feature type="region of interest" description="Disordered" evidence="5">
    <location>
        <begin position="793"/>
        <end position="814"/>
    </location>
</feature>
<accession>A0A267EK63</accession>
<dbReference type="GO" id="GO:0005737">
    <property type="term" value="C:cytoplasm"/>
    <property type="evidence" value="ECO:0007669"/>
    <property type="project" value="InterPro"/>
</dbReference>
<dbReference type="OrthoDB" id="435430at2759"/>
<dbReference type="PROSITE" id="PS50115">
    <property type="entry name" value="ARFGAP"/>
    <property type="match status" value="1"/>
</dbReference>
<evidence type="ECO:0000259" key="6">
    <source>
        <dbReference type="PROSITE" id="PS50003"/>
    </source>
</evidence>
<sequence length="974" mass="104171">MLNEKFSEVVADVIGFVNEDLHGTNSNTSFTQRVGLSQLRKSVESSYADLEQDKTAVKHVRKAIKELLNSGRAHQQCEADLSSLLDNLSNNALKGGLGAVGAALSKFSVAFSEVNALLGNLMQSLSAVMYNPLDSFVNTELKVDLRKGVDKALKDYETRVEKSRKERLQSARDSRLEVLPVEASDGSDRERHLLQLQLCEFLITAVDVKSKKQSGLVQYLSDYCACQLTYFKESLRVLQQLHCEMRGLAESLDAARCEHESERRSLVKLRDELRNMLASERDNGSGSSVAYSLHQSQGNRAHGTAKQGYLLKRSGSKVKKVWQKRRAAVTNGCFLLYHADDSLAPVSLPLLTCQVRPASNDRRGHGRGSFSLVSNNRTYSFQCDSLSDAEHWVSVLSNAKADAFQAAMGGSGGGDVAAGCYSPGATVSPMPAVDSMRADLLQQVRSLPGNQICADCNTADPEWISTNLGILICLECCGIHRDLGVHVSRTQSLLMDDLTPAQLLTSRCVGNAVFNEVFEAVLPDGVKPGSSAGWTKADLQQQMNQRKSFIRSKYRERSFVCRTVAPDADPAERARSLARDLSSAVRHRRMPLLLQAFAEGCDLMTQQHQVASGTAEDDSSESMIDGETSLHALLRESPADLMDDEAEADADGDSLRRLAVLEFTLQNSPLSAQCRATRAGRETLVHYCVRYNQPDCLRICLRAPGLAAAAAASAVNSDGLTAIDLCARLGDRDSCAAIIRAVEGGNLAVLDNPGAFHCSRQLAGDGAGPPLSREASYPDLSLCSEDTSAILQSGGSVAVSRDDSLSRRSSGDSSGAAAAASAAAAAAAVASRQSLTPKKSRAPELPPAPPLPPTPPLRPPPPSVPAGQRRPSSSYDSVQIVIDAAAESFLASSDQPEPPQTPPLPPPPPIPPLPAPKTKPKPLPKPKPRLARASMPPMQLQSLAAAASVATDSALKSTGPIETAATDSAKQADP</sequence>
<dbReference type="PRINTS" id="PR00405">
    <property type="entry name" value="REVINTRACTNG"/>
</dbReference>
<gene>
    <name evidence="8" type="ORF">BOX15_Mlig010005g2</name>
</gene>
<dbReference type="InterPro" id="IPR027267">
    <property type="entry name" value="AH/BAR_dom_sf"/>
</dbReference>
<protein>
    <submittedName>
        <fullName evidence="8">Uncharacterized protein</fullName>
    </submittedName>
</protein>
<dbReference type="PROSITE" id="PS50003">
    <property type="entry name" value="PH_DOMAIN"/>
    <property type="match status" value="1"/>
</dbReference>
<dbReference type="InterPro" id="IPR036770">
    <property type="entry name" value="Ankyrin_rpt-contain_sf"/>
</dbReference>
<proteinExistence type="predicted"/>
<dbReference type="InterPro" id="IPR001849">
    <property type="entry name" value="PH_domain"/>
</dbReference>
<dbReference type="InterPro" id="IPR037278">
    <property type="entry name" value="ARFGAP/RecO"/>
</dbReference>
<evidence type="ECO:0000313" key="8">
    <source>
        <dbReference type="EMBL" id="PAA61891.1"/>
    </source>
</evidence>
<dbReference type="SUPFAM" id="SSF57863">
    <property type="entry name" value="ArfGap/RecO-like zinc finger"/>
    <property type="match status" value="1"/>
</dbReference>
<dbReference type="STRING" id="282301.A0A267EK63"/>
<keyword evidence="2" id="KW-0862">Zinc</keyword>
<dbReference type="Proteomes" id="UP000215902">
    <property type="component" value="Unassembled WGS sequence"/>
</dbReference>
<dbReference type="SUPFAM" id="SSF48403">
    <property type="entry name" value="Ankyrin repeat"/>
    <property type="match status" value="1"/>
</dbReference>
<dbReference type="Gene3D" id="2.30.29.30">
    <property type="entry name" value="Pleckstrin-homology domain (PH domain)/Phosphotyrosine-binding domain (PTB)"/>
    <property type="match status" value="1"/>
</dbReference>
<dbReference type="InterPro" id="IPR004148">
    <property type="entry name" value="BAR_dom"/>
</dbReference>
<evidence type="ECO:0000313" key="9">
    <source>
        <dbReference type="Proteomes" id="UP000215902"/>
    </source>
</evidence>
<dbReference type="CDD" id="cd08834">
    <property type="entry name" value="ArfGap_ASAP"/>
    <property type="match status" value="1"/>
</dbReference>
<dbReference type="SMART" id="SM00105">
    <property type="entry name" value="ArfGap"/>
    <property type="match status" value="1"/>
</dbReference>
<keyword evidence="1" id="KW-0479">Metal-binding</keyword>
<dbReference type="Gene3D" id="1.10.220.150">
    <property type="entry name" value="Arf GTPase activating protein"/>
    <property type="match status" value="1"/>
</dbReference>
<keyword evidence="9" id="KW-1185">Reference proteome</keyword>
<dbReference type="SUPFAM" id="SSF50729">
    <property type="entry name" value="PH domain-like"/>
    <property type="match status" value="1"/>
</dbReference>
<dbReference type="PANTHER" id="PTHR45854">
    <property type="entry name" value="ASAP FAMILY MEMBER"/>
    <property type="match status" value="1"/>
</dbReference>
<feature type="compositionally biased region" description="Pro residues" evidence="5">
    <location>
        <begin position="896"/>
        <end position="917"/>
    </location>
</feature>
<dbReference type="SMART" id="SM00233">
    <property type="entry name" value="PH"/>
    <property type="match status" value="1"/>
</dbReference>
<reference evidence="8 9" key="1">
    <citation type="submission" date="2017-06" db="EMBL/GenBank/DDBJ databases">
        <title>A platform for efficient transgenesis in Macrostomum lignano, a flatworm model organism for stem cell research.</title>
        <authorList>
            <person name="Berezikov E."/>
        </authorList>
    </citation>
    <scope>NUCLEOTIDE SEQUENCE [LARGE SCALE GENOMIC DNA]</scope>
    <source>
        <strain evidence="8">DV1</strain>
        <tissue evidence="8">Whole organism</tissue>
    </source>
</reference>
<evidence type="ECO:0000256" key="3">
    <source>
        <dbReference type="PROSITE-ProRule" id="PRU00288"/>
    </source>
</evidence>
<dbReference type="SUPFAM" id="SSF103657">
    <property type="entry name" value="BAR/IMD domain-like"/>
    <property type="match status" value="1"/>
</dbReference>
<keyword evidence="3" id="KW-0863">Zinc-finger</keyword>
<dbReference type="Gene3D" id="1.25.40.20">
    <property type="entry name" value="Ankyrin repeat-containing domain"/>
    <property type="match status" value="1"/>
</dbReference>
<dbReference type="GO" id="GO:0005096">
    <property type="term" value="F:GTPase activator activity"/>
    <property type="evidence" value="ECO:0007669"/>
    <property type="project" value="InterPro"/>
</dbReference>
<dbReference type="InterPro" id="IPR011993">
    <property type="entry name" value="PH-like_dom_sf"/>
</dbReference>
<name>A0A267EK63_9PLAT</name>
<evidence type="ECO:0000256" key="1">
    <source>
        <dbReference type="ARBA" id="ARBA00022723"/>
    </source>
</evidence>